<sequence>MPLSATSANTANYGGNMGVYSHNKSPLKKVMDRGAFNEPASPRNSREMAALEQQGRSASTPYSGASRSRAQQDRSIRW</sequence>
<proteinExistence type="predicted"/>
<reference evidence="2 3" key="1">
    <citation type="journal article" date="2011" name="Genome Biol.">
        <title>Comparative genome sequence analysis underscores mycoparasitism as the ancestral life style of Trichoderma.</title>
        <authorList>
            <person name="Kubicek C.P."/>
            <person name="Herrera-Estrella A."/>
            <person name="Seidl-Seiboth V."/>
            <person name="Martinez D.A."/>
            <person name="Druzhinina I.S."/>
            <person name="Thon M."/>
            <person name="Zeilinger S."/>
            <person name="Casas-Flores S."/>
            <person name="Horwitz B.A."/>
            <person name="Mukherjee P.K."/>
            <person name="Mukherjee M."/>
            <person name="Kredics L."/>
            <person name="Alcaraz L.D."/>
            <person name="Aerts A."/>
            <person name="Antal Z."/>
            <person name="Atanasova L."/>
            <person name="Cervantes-Badillo M.G."/>
            <person name="Challacombe J."/>
            <person name="Chertkov O."/>
            <person name="McCluskey K."/>
            <person name="Coulpier F."/>
            <person name="Deshpande N."/>
            <person name="von Doehren H."/>
            <person name="Ebbole D.J."/>
            <person name="Esquivel-Naranjo E.U."/>
            <person name="Fekete E."/>
            <person name="Flipphi M."/>
            <person name="Glaser F."/>
            <person name="Gomez-Rodriguez E.Y."/>
            <person name="Gruber S."/>
            <person name="Han C."/>
            <person name="Henrissat B."/>
            <person name="Hermosa R."/>
            <person name="Hernandez-Onate M."/>
            <person name="Karaffa L."/>
            <person name="Kosti I."/>
            <person name="Le Crom S."/>
            <person name="Lindquist E."/>
            <person name="Lucas S."/>
            <person name="Luebeck M."/>
            <person name="Luebeck P.S."/>
            <person name="Margeot A."/>
            <person name="Metz B."/>
            <person name="Misra M."/>
            <person name="Nevalainen H."/>
            <person name="Omann M."/>
            <person name="Packer N."/>
            <person name="Perrone G."/>
            <person name="Uresti-Rivera E.E."/>
            <person name="Salamov A."/>
            <person name="Schmoll M."/>
            <person name="Seiboth B."/>
            <person name="Shapiro H."/>
            <person name="Sukno S."/>
            <person name="Tamayo-Ramos J.A."/>
            <person name="Tisch D."/>
            <person name="Wiest A."/>
            <person name="Wilkinson H.H."/>
            <person name="Zhang M."/>
            <person name="Coutinho P.M."/>
            <person name="Kenerley C.M."/>
            <person name="Monte E."/>
            <person name="Baker S.E."/>
            <person name="Grigoriev I.V."/>
        </authorList>
    </citation>
    <scope>NUCLEOTIDE SEQUENCE [LARGE SCALE GENOMIC DNA]</scope>
    <source>
        <strain evidence="3">ATCC 20476 / IMI 206040</strain>
    </source>
</reference>
<dbReference type="EMBL" id="ABDG02000026">
    <property type="protein sequence ID" value="EHK43485.1"/>
    <property type="molecule type" value="Genomic_DNA"/>
</dbReference>
<gene>
    <name evidence="2" type="ORF">TRIATDRAFT_301283</name>
</gene>
<evidence type="ECO:0000313" key="2">
    <source>
        <dbReference type="EMBL" id="EHK43485.1"/>
    </source>
</evidence>
<dbReference type="AlphaFoldDB" id="G9P2B3"/>
<dbReference type="Proteomes" id="UP000005426">
    <property type="component" value="Unassembled WGS sequence"/>
</dbReference>
<protein>
    <submittedName>
        <fullName evidence="2">Uncharacterized protein</fullName>
    </submittedName>
</protein>
<organism evidence="2 3">
    <name type="scientific">Hypocrea atroviridis (strain ATCC 20476 / IMI 206040)</name>
    <name type="common">Trichoderma atroviride</name>
    <dbReference type="NCBI Taxonomy" id="452589"/>
    <lineage>
        <taxon>Eukaryota</taxon>
        <taxon>Fungi</taxon>
        <taxon>Dikarya</taxon>
        <taxon>Ascomycota</taxon>
        <taxon>Pezizomycotina</taxon>
        <taxon>Sordariomycetes</taxon>
        <taxon>Hypocreomycetidae</taxon>
        <taxon>Hypocreales</taxon>
        <taxon>Hypocreaceae</taxon>
        <taxon>Trichoderma</taxon>
    </lineage>
</organism>
<keyword evidence="3" id="KW-1185">Reference proteome</keyword>
<accession>G9P2B3</accession>
<evidence type="ECO:0000313" key="3">
    <source>
        <dbReference type="Proteomes" id="UP000005426"/>
    </source>
</evidence>
<feature type="compositionally biased region" description="Polar residues" evidence="1">
    <location>
        <begin position="1"/>
        <end position="13"/>
    </location>
</feature>
<name>G9P2B3_HYPAI</name>
<feature type="compositionally biased region" description="Polar residues" evidence="1">
    <location>
        <begin position="54"/>
        <end position="69"/>
    </location>
</feature>
<evidence type="ECO:0000256" key="1">
    <source>
        <dbReference type="SAM" id="MobiDB-lite"/>
    </source>
</evidence>
<dbReference type="HOGENOM" id="CLU_2622342_0_0_1"/>
<feature type="region of interest" description="Disordered" evidence="1">
    <location>
        <begin position="1"/>
        <end position="78"/>
    </location>
</feature>
<dbReference type="STRING" id="452589.G9P2B3"/>
<comment type="caution">
    <text evidence="2">The sequence shown here is derived from an EMBL/GenBank/DDBJ whole genome shotgun (WGS) entry which is preliminary data.</text>
</comment>